<organism evidence="1 2">
    <name type="scientific">Elaeophora elaphi</name>
    <dbReference type="NCBI Taxonomy" id="1147741"/>
    <lineage>
        <taxon>Eukaryota</taxon>
        <taxon>Metazoa</taxon>
        <taxon>Ecdysozoa</taxon>
        <taxon>Nematoda</taxon>
        <taxon>Chromadorea</taxon>
        <taxon>Rhabditida</taxon>
        <taxon>Spirurina</taxon>
        <taxon>Spiruromorpha</taxon>
        <taxon>Filarioidea</taxon>
        <taxon>Onchocercidae</taxon>
        <taxon>Elaeophora</taxon>
    </lineage>
</organism>
<protein>
    <submittedName>
        <fullName evidence="2">Uncharacterized protein</fullName>
    </submittedName>
</protein>
<proteinExistence type="predicted"/>
<dbReference type="Proteomes" id="UP000050640">
    <property type="component" value="Unplaced"/>
</dbReference>
<keyword evidence="1" id="KW-1185">Reference proteome</keyword>
<dbReference type="AlphaFoldDB" id="A0A0R3RG73"/>
<evidence type="ECO:0000313" key="1">
    <source>
        <dbReference type="Proteomes" id="UP000050640"/>
    </source>
</evidence>
<sequence>MAKISPAMEENRIDVTIISDITFGERSTEKSDRLPTTKYIDMNIGNTTHAKAVSLRFEMNDIADRPKRWKITIFALHEVNIIKFRRTFNYQF</sequence>
<accession>A0A0R3RG73</accession>
<dbReference type="WBParaSite" id="EEL_0000039801-mRNA-1">
    <property type="protein sequence ID" value="EEL_0000039801-mRNA-1"/>
    <property type="gene ID" value="EEL_0000039801"/>
</dbReference>
<evidence type="ECO:0000313" key="2">
    <source>
        <dbReference type="WBParaSite" id="EEL_0000039801-mRNA-1"/>
    </source>
</evidence>
<reference evidence="2" key="1">
    <citation type="submission" date="2017-02" db="UniProtKB">
        <authorList>
            <consortium name="WormBaseParasite"/>
        </authorList>
    </citation>
    <scope>IDENTIFICATION</scope>
</reference>
<name>A0A0R3RG73_9BILA</name>